<dbReference type="GO" id="GO:0031386">
    <property type="term" value="F:protein tag activity"/>
    <property type="evidence" value="ECO:0000318"/>
    <property type="project" value="GO_Central"/>
</dbReference>
<comment type="similarity">
    <text evidence="1 2">Belongs to the ubiquitin family. SUMO subfamily.</text>
</comment>
<dbReference type="PROSITE" id="PS50053">
    <property type="entry name" value="UBIQUITIN_2"/>
    <property type="match status" value="1"/>
</dbReference>
<dbReference type="PANTHER" id="PTHR10562">
    <property type="entry name" value="SMALL UBIQUITIN-RELATED MODIFIER"/>
    <property type="match status" value="1"/>
</dbReference>
<gene>
    <name evidence="3" type="primary">WBGene00097262</name>
</gene>
<evidence type="ECO:0000256" key="2">
    <source>
        <dbReference type="RuleBase" id="RU361190"/>
    </source>
</evidence>
<reference evidence="4" key="1">
    <citation type="journal article" date="2008" name="Nat. Genet.">
        <title>The Pristionchus pacificus genome provides a unique perspective on nematode lifestyle and parasitism.</title>
        <authorList>
            <person name="Dieterich C."/>
            <person name="Clifton S.W."/>
            <person name="Schuster L.N."/>
            <person name="Chinwalla A."/>
            <person name="Delehaunty K."/>
            <person name="Dinkelacker I."/>
            <person name="Fulton L."/>
            <person name="Fulton R."/>
            <person name="Godfrey J."/>
            <person name="Minx P."/>
            <person name="Mitreva M."/>
            <person name="Roeseler W."/>
            <person name="Tian H."/>
            <person name="Witte H."/>
            <person name="Yang S.P."/>
            <person name="Wilson R.K."/>
            <person name="Sommer R.J."/>
        </authorList>
    </citation>
    <scope>NUCLEOTIDE SEQUENCE [LARGE SCALE GENOMIC DNA]</scope>
    <source>
        <strain evidence="4">PS312</strain>
    </source>
</reference>
<protein>
    <recommendedName>
        <fullName evidence="2">Small ubiquitin-related modifier</fullName>
        <shortName evidence="2">SUMO</shortName>
    </recommendedName>
</protein>
<keyword evidence="2" id="KW-0539">Nucleus</keyword>
<dbReference type="Proteomes" id="UP000005239">
    <property type="component" value="Unassembled WGS sequence"/>
</dbReference>
<name>A0A454XUG9_PRIPA</name>
<comment type="subcellular location">
    <subcellularLocation>
        <location evidence="2">Nucleus</location>
    </subcellularLocation>
</comment>
<organism evidence="3 4">
    <name type="scientific">Pristionchus pacificus</name>
    <name type="common">Parasitic nematode worm</name>
    <dbReference type="NCBI Taxonomy" id="54126"/>
    <lineage>
        <taxon>Eukaryota</taxon>
        <taxon>Metazoa</taxon>
        <taxon>Ecdysozoa</taxon>
        <taxon>Nematoda</taxon>
        <taxon>Chromadorea</taxon>
        <taxon>Rhabditida</taxon>
        <taxon>Rhabditina</taxon>
        <taxon>Diplogasteromorpha</taxon>
        <taxon>Diplogasteroidea</taxon>
        <taxon>Neodiplogasteridae</taxon>
        <taxon>Pristionchus</taxon>
    </lineage>
</organism>
<dbReference type="Pfam" id="PF11976">
    <property type="entry name" value="Rad60-SLD"/>
    <property type="match status" value="1"/>
</dbReference>
<dbReference type="OrthoDB" id="442921at2759"/>
<dbReference type="InterPro" id="IPR029071">
    <property type="entry name" value="Ubiquitin-like_domsf"/>
</dbReference>
<evidence type="ECO:0000313" key="3">
    <source>
        <dbReference type="EnsemblMetazoa" id="PPA07708.1"/>
    </source>
</evidence>
<sequence>MAAPLLSQYVQVRVVDQFSNEFHVRMKHTTSMSVLIKYYERRIGVPQNLFQLNFNGRKIAESDTFASLEINDMDRIEARPETGLNRYYESAVLWAQKEKHGSDSTVVDDLDLLIGAMSIADQ</sequence>
<dbReference type="GO" id="GO:0016925">
    <property type="term" value="P:protein sumoylation"/>
    <property type="evidence" value="ECO:0000318"/>
    <property type="project" value="GO_Central"/>
</dbReference>
<dbReference type="GO" id="GO:0044389">
    <property type="term" value="F:ubiquitin-like protein ligase binding"/>
    <property type="evidence" value="ECO:0000318"/>
    <property type="project" value="GO_Central"/>
</dbReference>
<keyword evidence="2" id="KW-0833">Ubl conjugation pathway</keyword>
<dbReference type="InterPro" id="IPR022617">
    <property type="entry name" value="Rad60/SUMO-like_dom"/>
</dbReference>
<keyword evidence="4" id="KW-1185">Reference proteome</keyword>
<evidence type="ECO:0000256" key="1">
    <source>
        <dbReference type="ARBA" id="ARBA00009185"/>
    </source>
</evidence>
<dbReference type="EnsemblMetazoa" id="PPA07708.1">
    <property type="protein sequence ID" value="PPA07708.1"/>
    <property type="gene ID" value="WBGene00097262"/>
</dbReference>
<dbReference type="AlphaFoldDB" id="A0A454XUG9"/>
<accession>A0A8R1U7M8</accession>
<reference evidence="3" key="2">
    <citation type="submission" date="2022-06" db="UniProtKB">
        <authorList>
            <consortium name="EnsemblMetazoa"/>
        </authorList>
    </citation>
    <scope>IDENTIFICATION</scope>
    <source>
        <strain evidence="3">PS312</strain>
    </source>
</reference>
<proteinExistence type="inferred from homology"/>
<dbReference type="SUPFAM" id="SSF54236">
    <property type="entry name" value="Ubiquitin-like"/>
    <property type="match status" value="1"/>
</dbReference>
<accession>A0A454XUG9</accession>
<dbReference type="SMART" id="SM00213">
    <property type="entry name" value="UBQ"/>
    <property type="match status" value="1"/>
</dbReference>
<dbReference type="InterPro" id="IPR000626">
    <property type="entry name" value="Ubiquitin-like_dom"/>
</dbReference>
<dbReference type="GO" id="GO:0005634">
    <property type="term" value="C:nucleus"/>
    <property type="evidence" value="ECO:0000318"/>
    <property type="project" value="GO_Central"/>
</dbReference>
<dbReference type="Gene3D" id="3.10.20.90">
    <property type="entry name" value="Phosphatidylinositol 3-kinase Catalytic Subunit, Chain A, domain 1"/>
    <property type="match status" value="1"/>
</dbReference>
<evidence type="ECO:0000313" key="4">
    <source>
        <dbReference type="Proteomes" id="UP000005239"/>
    </source>
</evidence>